<feature type="region of interest" description="Disordered" evidence="1">
    <location>
        <begin position="38"/>
        <end position="63"/>
    </location>
</feature>
<dbReference type="Proteomes" id="UP000305948">
    <property type="component" value="Unassembled WGS sequence"/>
</dbReference>
<evidence type="ECO:0000313" key="3">
    <source>
        <dbReference type="Proteomes" id="UP000305948"/>
    </source>
</evidence>
<sequence length="171" mass="18377">MLTRVSSPDSPLSSPPTSPGLLRVADVASLFMKLRPASHKSSSNHIESSSGPEHITHPVLQGDPSVGAKKLPLIQEETFAVADAVDVPKLVRASRSALLEKAETLGANCLVDERWTCTVHPTRSSGNHTTYKAHVTYEASAARTSRRDPRTPPALEKARGVPGLMTILERL</sequence>
<dbReference type="STRING" id="5364.A0A5C3N5T8"/>
<keyword evidence="3" id="KW-1185">Reference proteome</keyword>
<name>A0A5C3N5T8_9AGAM</name>
<dbReference type="AlphaFoldDB" id="A0A5C3N5T8"/>
<organism evidence="2 3">
    <name type="scientific">Heliocybe sulcata</name>
    <dbReference type="NCBI Taxonomy" id="5364"/>
    <lineage>
        <taxon>Eukaryota</taxon>
        <taxon>Fungi</taxon>
        <taxon>Dikarya</taxon>
        <taxon>Basidiomycota</taxon>
        <taxon>Agaricomycotina</taxon>
        <taxon>Agaricomycetes</taxon>
        <taxon>Gloeophyllales</taxon>
        <taxon>Gloeophyllaceae</taxon>
        <taxon>Heliocybe</taxon>
    </lineage>
</organism>
<gene>
    <name evidence="2" type="ORF">OE88DRAFT_1663498</name>
</gene>
<dbReference type="EMBL" id="ML213517">
    <property type="protein sequence ID" value="TFK49111.1"/>
    <property type="molecule type" value="Genomic_DNA"/>
</dbReference>
<evidence type="ECO:0000313" key="2">
    <source>
        <dbReference type="EMBL" id="TFK49111.1"/>
    </source>
</evidence>
<proteinExistence type="predicted"/>
<dbReference type="OrthoDB" id="3261081at2759"/>
<feature type="compositionally biased region" description="Low complexity" evidence="1">
    <location>
        <begin position="1"/>
        <end position="12"/>
    </location>
</feature>
<feature type="region of interest" description="Disordered" evidence="1">
    <location>
        <begin position="1"/>
        <end position="21"/>
    </location>
</feature>
<reference evidence="2 3" key="1">
    <citation type="journal article" date="2019" name="Nat. Ecol. Evol.">
        <title>Megaphylogeny resolves global patterns of mushroom evolution.</title>
        <authorList>
            <person name="Varga T."/>
            <person name="Krizsan K."/>
            <person name="Foldi C."/>
            <person name="Dima B."/>
            <person name="Sanchez-Garcia M."/>
            <person name="Sanchez-Ramirez S."/>
            <person name="Szollosi G.J."/>
            <person name="Szarkandi J.G."/>
            <person name="Papp V."/>
            <person name="Albert L."/>
            <person name="Andreopoulos W."/>
            <person name="Angelini C."/>
            <person name="Antonin V."/>
            <person name="Barry K.W."/>
            <person name="Bougher N.L."/>
            <person name="Buchanan P."/>
            <person name="Buyck B."/>
            <person name="Bense V."/>
            <person name="Catcheside P."/>
            <person name="Chovatia M."/>
            <person name="Cooper J."/>
            <person name="Damon W."/>
            <person name="Desjardin D."/>
            <person name="Finy P."/>
            <person name="Geml J."/>
            <person name="Haridas S."/>
            <person name="Hughes K."/>
            <person name="Justo A."/>
            <person name="Karasinski D."/>
            <person name="Kautmanova I."/>
            <person name="Kiss B."/>
            <person name="Kocsube S."/>
            <person name="Kotiranta H."/>
            <person name="LaButti K.M."/>
            <person name="Lechner B.E."/>
            <person name="Liimatainen K."/>
            <person name="Lipzen A."/>
            <person name="Lukacs Z."/>
            <person name="Mihaltcheva S."/>
            <person name="Morgado L.N."/>
            <person name="Niskanen T."/>
            <person name="Noordeloos M.E."/>
            <person name="Ohm R.A."/>
            <person name="Ortiz-Santana B."/>
            <person name="Ovrebo C."/>
            <person name="Racz N."/>
            <person name="Riley R."/>
            <person name="Savchenko A."/>
            <person name="Shiryaev A."/>
            <person name="Soop K."/>
            <person name="Spirin V."/>
            <person name="Szebenyi C."/>
            <person name="Tomsovsky M."/>
            <person name="Tulloss R.E."/>
            <person name="Uehling J."/>
            <person name="Grigoriev I.V."/>
            <person name="Vagvolgyi C."/>
            <person name="Papp T."/>
            <person name="Martin F.M."/>
            <person name="Miettinen O."/>
            <person name="Hibbett D.S."/>
            <person name="Nagy L.G."/>
        </authorList>
    </citation>
    <scope>NUCLEOTIDE SEQUENCE [LARGE SCALE GENOMIC DNA]</scope>
    <source>
        <strain evidence="2 3">OMC1185</strain>
    </source>
</reference>
<accession>A0A5C3N5T8</accession>
<evidence type="ECO:0000256" key="1">
    <source>
        <dbReference type="SAM" id="MobiDB-lite"/>
    </source>
</evidence>
<feature type="compositionally biased region" description="Low complexity" evidence="1">
    <location>
        <begin position="39"/>
        <end position="50"/>
    </location>
</feature>
<protein>
    <submittedName>
        <fullName evidence="2">Uncharacterized protein</fullName>
    </submittedName>
</protein>